<dbReference type="InterPro" id="IPR036086">
    <property type="entry name" value="ParB/Sulfiredoxin_sf"/>
</dbReference>
<evidence type="ECO:0000313" key="1">
    <source>
        <dbReference type="EMBL" id="OXZ26592.1"/>
    </source>
</evidence>
<evidence type="ECO:0000313" key="2">
    <source>
        <dbReference type="Proteomes" id="UP000215413"/>
    </source>
</evidence>
<dbReference type="SUPFAM" id="SSF110849">
    <property type="entry name" value="ParB/Sulfiredoxin"/>
    <property type="match status" value="1"/>
</dbReference>
<comment type="caution">
    <text evidence="1">The sequence shown here is derived from an EMBL/GenBank/DDBJ whole genome shotgun (WGS) entry which is preliminary data.</text>
</comment>
<reference evidence="2" key="1">
    <citation type="submission" date="2017-04" db="EMBL/GenBank/DDBJ databases">
        <title>Finegoldia magna isolated from orthopedic joint implant-associated infections.</title>
        <authorList>
            <person name="Bjorklund S."/>
            <person name="Bruggemann H."/>
            <person name="Jensen A."/>
            <person name="Hellmark B."/>
            <person name="Soderquist B."/>
        </authorList>
    </citation>
    <scope>NUCLEOTIDE SEQUENCE [LARGE SCALE GENOMIC DNA]</scope>
    <source>
        <strain evidence="2">CCUG 54800</strain>
    </source>
</reference>
<protein>
    <submittedName>
        <fullName evidence="1">Uncharacterized protein</fullName>
    </submittedName>
</protein>
<dbReference type="Proteomes" id="UP000215413">
    <property type="component" value="Unassembled WGS sequence"/>
</dbReference>
<sequence>MRIDRINTYDDNRFSQEALYQHGCYIVDSDVPVEIKIISQTEAIIKGEEAYFDEVIEEFRFNAGHITNFYDESGKLIKKFKDVEVFKLDLDKIQPIQFFIDSDKLEAVKSFVNREEDVIIPVTICEDTYASLDGHTRLYIAYILGFKYVYAYLSETFCGFDYFFDEARKRNIFTAKDLTLLTHDDYTVKWDKFCDEYYMSIECE</sequence>
<dbReference type="EMBL" id="NDYC01000040">
    <property type="protein sequence ID" value="OXZ26592.1"/>
    <property type="molecule type" value="Genomic_DNA"/>
</dbReference>
<dbReference type="AlphaFoldDB" id="A0A233V2G3"/>
<gene>
    <name evidence="1" type="ORF">B9N49_07800</name>
</gene>
<dbReference type="RefSeq" id="WP_094206232.1">
    <property type="nucleotide sequence ID" value="NZ_BAAAWC010000037.1"/>
</dbReference>
<organism evidence="1 2">
    <name type="scientific">Finegoldia magna</name>
    <name type="common">Peptostreptococcus magnus</name>
    <dbReference type="NCBI Taxonomy" id="1260"/>
    <lineage>
        <taxon>Bacteria</taxon>
        <taxon>Bacillati</taxon>
        <taxon>Bacillota</taxon>
        <taxon>Tissierellia</taxon>
        <taxon>Tissierellales</taxon>
        <taxon>Peptoniphilaceae</taxon>
        <taxon>Finegoldia</taxon>
    </lineage>
</organism>
<accession>A0A233V2G3</accession>
<dbReference type="Gene3D" id="3.90.1530.10">
    <property type="entry name" value="Conserved hypothetical protein from pyrococcus furiosus pfu- 392566-001, ParB domain"/>
    <property type="match status" value="1"/>
</dbReference>
<proteinExistence type="predicted"/>
<name>A0A233V2G3_FINMA</name>